<name>A0ABY5SBQ0_9BACL</name>
<gene>
    <name evidence="2" type="ORF">L1F29_33395</name>
</gene>
<protein>
    <recommendedName>
        <fullName evidence="4">Citrate transporter-like domain-containing protein</fullName>
    </recommendedName>
</protein>
<proteinExistence type="predicted"/>
<feature type="transmembrane region" description="Helical" evidence="1">
    <location>
        <begin position="175"/>
        <end position="199"/>
    </location>
</feature>
<keyword evidence="3" id="KW-1185">Reference proteome</keyword>
<feature type="transmembrane region" description="Helical" evidence="1">
    <location>
        <begin position="277"/>
        <end position="297"/>
    </location>
</feature>
<keyword evidence="1" id="KW-1133">Transmembrane helix</keyword>
<organism evidence="2 3">
    <name type="scientific">Paenibacillus spongiae</name>
    <dbReference type="NCBI Taxonomy" id="2909671"/>
    <lineage>
        <taxon>Bacteria</taxon>
        <taxon>Bacillati</taxon>
        <taxon>Bacillota</taxon>
        <taxon>Bacilli</taxon>
        <taxon>Bacillales</taxon>
        <taxon>Paenibacillaceae</taxon>
        <taxon>Paenibacillus</taxon>
    </lineage>
</organism>
<feature type="transmembrane region" description="Helical" evidence="1">
    <location>
        <begin position="30"/>
        <end position="48"/>
    </location>
</feature>
<feature type="transmembrane region" description="Helical" evidence="1">
    <location>
        <begin position="441"/>
        <end position="459"/>
    </location>
</feature>
<dbReference type="Proteomes" id="UP001057877">
    <property type="component" value="Chromosome"/>
</dbReference>
<feature type="transmembrane region" description="Helical" evidence="1">
    <location>
        <begin position="54"/>
        <end position="72"/>
    </location>
</feature>
<evidence type="ECO:0000256" key="1">
    <source>
        <dbReference type="SAM" id="Phobius"/>
    </source>
</evidence>
<evidence type="ECO:0008006" key="4">
    <source>
        <dbReference type="Google" id="ProtNLM"/>
    </source>
</evidence>
<feature type="transmembrane region" description="Helical" evidence="1">
    <location>
        <begin position="253"/>
        <end position="271"/>
    </location>
</feature>
<dbReference type="RefSeq" id="WP_258386277.1">
    <property type="nucleotide sequence ID" value="NZ_CP091430.1"/>
</dbReference>
<feature type="transmembrane region" description="Helical" evidence="1">
    <location>
        <begin position="392"/>
        <end position="411"/>
    </location>
</feature>
<accession>A0ABY5SBQ0</accession>
<keyword evidence="1" id="KW-0472">Membrane</keyword>
<evidence type="ECO:0000313" key="2">
    <source>
        <dbReference type="EMBL" id="UVI30207.1"/>
    </source>
</evidence>
<reference evidence="2" key="1">
    <citation type="submission" date="2022-01" db="EMBL/GenBank/DDBJ databases">
        <title>Paenibacillus spongiae sp. nov., isolated from marine sponge.</title>
        <authorList>
            <person name="Li Z."/>
            <person name="Zhang M."/>
        </authorList>
    </citation>
    <scope>NUCLEOTIDE SEQUENCE</scope>
    <source>
        <strain evidence="2">PHS-Z3</strain>
    </source>
</reference>
<feature type="transmembrane region" description="Helical" evidence="1">
    <location>
        <begin position="323"/>
        <end position="344"/>
    </location>
</feature>
<feature type="transmembrane region" description="Helical" evidence="1">
    <location>
        <begin position="79"/>
        <end position="100"/>
    </location>
</feature>
<keyword evidence="1" id="KW-0812">Transmembrane</keyword>
<feature type="transmembrane region" description="Helical" evidence="1">
    <location>
        <begin position="205"/>
        <end position="222"/>
    </location>
</feature>
<evidence type="ECO:0000313" key="3">
    <source>
        <dbReference type="Proteomes" id="UP001057877"/>
    </source>
</evidence>
<sequence>MTINVKASLDRAIIFLLAAVFIAQQLTHWGPLSFLLGSLVFAAIILLMPQLKGLTLWLTAFFMAGGVLLLLLQKADARYWFEAAGINVTLVTLFVFAPMFGIPVRLPDYVAALKRFYETGVRSRTALFTGTQVLTQILGAFINVGSIPVVYHLTFVKPQPGIMSRLLANAMNRGFGGAIFWSPYFAAMTLVTSALSVYWSSVLPYLLGLSLISVLVSLAVDFRGIRMKEDPPDDEAVHPSDEIPSASRDHARFPIGLGIYLIAAIAIILLLERLVNLPMVLITCMAAVFFPLIWCLAKGAMTTYRQGLANHVKVTLPALQKEITLFLAAGFFSGSIGATGFGAYVPEVLEKIPLPISLSFSIFTIALITLTSLIGLHPIVPVTILATGIDPLAVHISPVYFAILLLGSWGISNPISPASAVNNLLAGMVKKPVFELAGPNYKYAAAMALVLLLYVAAVFS</sequence>
<feature type="transmembrane region" description="Helical" evidence="1">
    <location>
        <begin position="133"/>
        <end position="154"/>
    </location>
</feature>
<dbReference type="EMBL" id="CP091430">
    <property type="protein sequence ID" value="UVI30207.1"/>
    <property type="molecule type" value="Genomic_DNA"/>
</dbReference>
<feature type="transmembrane region" description="Helical" evidence="1">
    <location>
        <begin position="356"/>
        <end position="380"/>
    </location>
</feature>